<protein>
    <recommendedName>
        <fullName evidence="8">GH10 domain-containing protein</fullName>
    </recommendedName>
</protein>
<evidence type="ECO:0000256" key="7">
    <source>
        <dbReference type="PROSITE-ProRule" id="PRU10061"/>
    </source>
</evidence>
<dbReference type="Pfam" id="PF00331">
    <property type="entry name" value="Glyco_hydro_10"/>
    <property type="match status" value="1"/>
</dbReference>
<feature type="active site" description="Nucleophile" evidence="7">
    <location>
        <position position="491"/>
    </location>
</feature>
<dbReference type="InterPro" id="IPR017853">
    <property type="entry name" value="GH"/>
</dbReference>
<evidence type="ECO:0000256" key="4">
    <source>
        <dbReference type="ARBA" id="ARBA00023277"/>
    </source>
</evidence>
<comment type="similarity">
    <text evidence="1">Belongs to the glycosyl hydrolase 10 (cellulase F) family.</text>
</comment>
<keyword evidence="3" id="KW-0378">Hydrolase</keyword>
<reference evidence="9 10" key="1">
    <citation type="submission" date="2024-08" db="EMBL/GenBank/DDBJ databases">
        <title>Insights into the chromosomal genome structure of Flemingia macrophylla.</title>
        <authorList>
            <person name="Ding Y."/>
            <person name="Zhao Y."/>
            <person name="Bi W."/>
            <person name="Wu M."/>
            <person name="Zhao G."/>
            <person name="Gong Y."/>
            <person name="Li W."/>
            <person name="Zhang P."/>
        </authorList>
    </citation>
    <scope>NUCLEOTIDE SEQUENCE [LARGE SCALE GENOMIC DNA]</scope>
    <source>
        <strain evidence="9">DYQJB</strain>
        <tissue evidence="9">Leaf</tissue>
    </source>
</reference>
<comment type="caution">
    <text evidence="9">The sequence shown here is derived from an EMBL/GenBank/DDBJ whole genome shotgun (WGS) entry which is preliminary data.</text>
</comment>
<dbReference type="InterPro" id="IPR044846">
    <property type="entry name" value="GH10"/>
</dbReference>
<evidence type="ECO:0000259" key="8">
    <source>
        <dbReference type="PROSITE" id="PS51760"/>
    </source>
</evidence>
<evidence type="ECO:0000256" key="5">
    <source>
        <dbReference type="ARBA" id="ARBA00023295"/>
    </source>
</evidence>
<dbReference type="AlphaFoldDB" id="A0ABD1LZZ2"/>
<keyword evidence="2" id="KW-0677">Repeat</keyword>
<proteinExistence type="inferred from homology"/>
<dbReference type="SUPFAM" id="SSF51445">
    <property type="entry name" value="(Trans)glycosidases"/>
    <property type="match status" value="1"/>
</dbReference>
<keyword evidence="10" id="KW-1185">Reference proteome</keyword>
<dbReference type="SUPFAM" id="SSF49785">
    <property type="entry name" value="Galactose-binding domain-like"/>
    <property type="match status" value="1"/>
</dbReference>
<dbReference type="PANTHER" id="PTHR31490:SF2">
    <property type="entry name" value="GLYCOSYL HYDROLASE FAMILY 10 PROTEIN"/>
    <property type="match status" value="1"/>
</dbReference>
<gene>
    <name evidence="9" type="ORF">Fmac_022522</name>
</gene>
<dbReference type="SMART" id="SM00633">
    <property type="entry name" value="Glyco_10"/>
    <property type="match status" value="1"/>
</dbReference>
<dbReference type="Proteomes" id="UP001603857">
    <property type="component" value="Unassembled WGS sequence"/>
</dbReference>
<keyword evidence="5" id="KW-0326">Glycosidase</keyword>
<dbReference type="PANTHER" id="PTHR31490">
    <property type="entry name" value="GLYCOSYL HYDROLASE"/>
    <property type="match status" value="1"/>
</dbReference>
<dbReference type="InterPro" id="IPR001000">
    <property type="entry name" value="GH10_dom"/>
</dbReference>
<dbReference type="EMBL" id="JBGMDY010000007">
    <property type="protein sequence ID" value="KAL2329095.1"/>
    <property type="molecule type" value="Genomic_DNA"/>
</dbReference>
<evidence type="ECO:0000256" key="6">
    <source>
        <dbReference type="ARBA" id="ARBA00023326"/>
    </source>
</evidence>
<dbReference type="InterPro" id="IPR003305">
    <property type="entry name" value="CenC_carb-bd"/>
</dbReference>
<dbReference type="InterPro" id="IPR031158">
    <property type="entry name" value="GH10_AS"/>
</dbReference>
<dbReference type="InterPro" id="IPR008979">
    <property type="entry name" value="Galactose-bd-like_sf"/>
</dbReference>
<evidence type="ECO:0000256" key="1">
    <source>
        <dbReference type="ARBA" id="ARBA00007495"/>
    </source>
</evidence>
<dbReference type="PROSITE" id="PS51760">
    <property type="entry name" value="GH10_2"/>
    <property type="match status" value="1"/>
</dbReference>
<accession>A0ABD1LZZ2</accession>
<evidence type="ECO:0000256" key="2">
    <source>
        <dbReference type="ARBA" id="ARBA00022737"/>
    </source>
</evidence>
<dbReference type="Gene3D" id="2.60.120.260">
    <property type="entry name" value="Galactose-binding domain-like"/>
    <property type="match status" value="1"/>
</dbReference>
<feature type="domain" description="GH10" evidence="8">
    <location>
        <begin position="256"/>
        <end position="553"/>
    </location>
</feature>
<dbReference type="Pfam" id="PF02018">
    <property type="entry name" value="CBM_4_9"/>
    <property type="match status" value="1"/>
</dbReference>
<evidence type="ECO:0000313" key="9">
    <source>
        <dbReference type="EMBL" id="KAL2329095.1"/>
    </source>
</evidence>
<name>A0ABD1LZZ2_9FABA</name>
<evidence type="ECO:0000313" key="10">
    <source>
        <dbReference type="Proteomes" id="UP001603857"/>
    </source>
</evidence>
<dbReference type="PROSITE" id="PS00591">
    <property type="entry name" value="GH10_1"/>
    <property type="match status" value="1"/>
</dbReference>
<keyword evidence="4" id="KW-0119">Carbohydrate metabolism</keyword>
<evidence type="ECO:0000256" key="3">
    <source>
        <dbReference type="ARBA" id="ARBA00022801"/>
    </source>
</evidence>
<dbReference type="Gene3D" id="3.20.20.80">
    <property type="entry name" value="Glycosidases"/>
    <property type="match status" value="1"/>
</dbReference>
<dbReference type="GO" id="GO:0000272">
    <property type="term" value="P:polysaccharide catabolic process"/>
    <property type="evidence" value="ECO:0007669"/>
    <property type="project" value="UniProtKB-KW"/>
</dbReference>
<organism evidence="9 10">
    <name type="scientific">Flemingia macrophylla</name>
    <dbReference type="NCBI Taxonomy" id="520843"/>
    <lineage>
        <taxon>Eukaryota</taxon>
        <taxon>Viridiplantae</taxon>
        <taxon>Streptophyta</taxon>
        <taxon>Embryophyta</taxon>
        <taxon>Tracheophyta</taxon>
        <taxon>Spermatophyta</taxon>
        <taxon>Magnoliopsida</taxon>
        <taxon>eudicotyledons</taxon>
        <taxon>Gunneridae</taxon>
        <taxon>Pentapetalae</taxon>
        <taxon>rosids</taxon>
        <taxon>fabids</taxon>
        <taxon>Fabales</taxon>
        <taxon>Fabaceae</taxon>
        <taxon>Papilionoideae</taxon>
        <taxon>50 kb inversion clade</taxon>
        <taxon>NPAAA clade</taxon>
        <taxon>indigoferoid/millettioid clade</taxon>
        <taxon>Phaseoleae</taxon>
        <taxon>Flemingia</taxon>
    </lineage>
</organism>
<keyword evidence="6" id="KW-0624">Polysaccharide degradation</keyword>
<sequence length="629" mass="70876">MERAFNFADNQVPADHTKKELTDPLEAGLTSQEASQCGVYEKCNPMLEHGKIELLATNTRFEADALTYDYTACIDCLAHPQKPLYNGGIIQNPELNNGLQGWTAFGGAIIEHRESFGNKYVVAHSRSQTNDSVSQKIYLQKDMHYALSAWIQVSEGNVPVTAVVKTTTGFKFAGIVSAESNCWSMLKGGLTADTSGPAELYFESNNTSADIWIDSVSLQPFTDEEWRSHQTQSIEKARKRKVLIRVVDEQGKPLPNATISFVQNRQGFPFGSAMNSYILNNPLYQNWFTSRFTVTTFENEMKWYSTESSQGSEYYAVADAMLQFAKQHNIAVRGHNIFWDDPKYQPSWVPSLAPNQLNDAVQKRVTSVVSRYKGQLIAWDVVNENLHFSFFESKLGETFSARMFNEANKIDAQTPLFLNEYNTIEDKRDGTSAPSRYIQKLREIQRFPGNGRLPFGIGLEAHFPAAGLNIPYMRASIDTLAATGFPVWITEIDVASQPKQAQVFEIVLKEAHAHPMVRGIVMWTAWSPQGCYRTCLVDNNFRNLPAGDAVDRLLRVWRTGKLSGTTDQNGLLEASLFHGDYEIKITHPLNKNYTFTQKVEVIPTDDTKNTKQFVLKQMPYPMITLSALK</sequence>
<dbReference type="GO" id="GO:0031176">
    <property type="term" value="F:endo-1,4-beta-xylanase activity"/>
    <property type="evidence" value="ECO:0007669"/>
    <property type="project" value="UniProtKB-ARBA"/>
</dbReference>